<organism evidence="1">
    <name type="scientific">viral metagenome</name>
    <dbReference type="NCBI Taxonomy" id="1070528"/>
    <lineage>
        <taxon>unclassified sequences</taxon>
        <taxon>metagenomes</taxon>
        <taxon>organismal metagenomes</taxon>
    </lineage>
</organism>
<evidence type="ECO:0000313" key="1">
    <source>
        <dbReference type="EMBL" id="QHU15191.1"/>
    </source>
</evidence>
<proteinExistence type="predicted"/>
<name>A0A6C0KDD1_9ZZZZ</name>
<accession>A0A6C0KDD1</accession>
<sequence>MPCLTHTLARAMFAKMAQIKPEDVPQEHKLWDDAMWELLSLIAERIADDLYYTELQENTIRDPHEFDNITCKFAELITRLKLECPSFQKVPQEKRNKTLQYLDAISGDDRESEPVFNLSDICDVISFLSYELQNSIWRFCRSTYYRYNLNWDYGVDDDDISEIDTDDENNDTPDEDYDSMPELIDAHDEIVREPTQQFVRRITSIRV</sequence>
<protein>
    <submittedName>
        <fullName evidence="1">Uncharacterized protein</fullName>
    </submittedName>
</protein>
<reference evidence="1" key="1">
    <citation type="journal article" date="2020" name="Nature">
        <title>Giant virus diversity and host interactions through global metagenomics.</title>
        <authorList>
            <person name="Schulz F."/>
            <person name="Roux S."/>
            <person name="Paez-Espino D."/>
            <person name="Jungbluth S."/>
            <person name="Walsh D.A."/>
            <person name="Denef V.J."/>
            <person name="McMahon K.D."/>
            <person name="Konstantinidis K.T."/>
            <person name="Eloe-Fadrosh E.A."/>
            <person name="Kyrpides N.C."/>
            <person name="Woyke T."/>
        </authorList>
    </citation>
    <scope>NUCLEOTIDE SEQUENCE</scope>
    <source>
        <strain evidence="1">GVMAG-S-1102244-55</strain>
    </source>
</reference>
<dbReference type="AlphaFoldDB" id="A0A6C0KDD1"/>
<dbReference type="EMBL" id="MN740852">
    <property type="protein sequence ID" value="QHU15191.1"/>
    <property type="molecule type" value="Genomic_DNA"/>
</dbReference>